<organism evidence="2 3">
    <name type="scientific">Niastella vici</name>
    <dbReference type="NCBI Taxonomy" id="1703345"/>
    <lineage>
        <taxon>Bacteria</taxon>
        <taxon>Pseudomonadati</taxon>
        <taxon>Bacteroidota</taxon>
        <taxon>Chitinophagia</taxon>
        <taxon>Chitinophagales</taxon>
        <taxon>Chitinophagaceae</taxon>
        <taxon>Niastella</taxon>
    </lineage>
</organism>
<dbReference type="EMBL" id="LVYD01000047">
    <property type="protein sequence ID" value="OQP63109.1"/>
    <property type="molecule type" value="Genomic_DNA"/>
</dbReference>
<evidence type="ECO:0000256" key="1">
    <source>
        <dbReference type="SAM" id="MobiDB-lite"/>
    </source>
</evidence>
<keyword evidence="3" id="KW-1185">Reference proteome</keyword>
<name>A0A1V9FXL1_9BACT</name>
<feature type="region of interest" description="Disordered" evidence="1">
    <location>
        <begin position="40"/>
        <end position="72"/>
    </location>
</feature>
<comment type="caution">
    <text evidence="2">The sequence shown here is derived from an EMBL/GenBank/DDBJ whole genome shotgun (WGS) entry which is preliminary data.</text>
</comment>
<sequence>MINKAPALNTIHMNKNSSYWPGLVFLFMVHCNPPMSITANPDDQTNAAGTLGSAKMTTQMPPKNNNVRLKPDTIKLPNDTVIVKPSHY</sequence>
<accession>A0A1V9FXL1</accession>
<reference evidence="2 3" key="1">
    <citation type="submission" date="2016-03" db="EMBL/GenBank/DDBJ databases">
        <title>Niastella vici sp. nov., isolated from farmland soil.</title>
        <authorList>
            <person name="Chen L."/>
            <person name="Wang D."/>
            <person name="Yang S."/>
            <person name="Wang G."/>
        </authorList>
    </citation>
    <scope>NUCLEOTIDE SEQUENCE [LARGE SCALE GENOMIC DNA]</scope>
    <source>
        <strain evidence="2 3">DJ57</strain>
    </source>
</reference>
<dbReference type="STRING" id="1703345.A3860_03810"/>
<evidence type="ECO:0000313" key="3">
    <source>
        <dbReference type="Proteomes" id="UP000192796"/>
    </source>
</evidence>
<evidence type="ECO:0000313" key="2">
    <source>
        <dbReference type="EMBL" id="OQP63109.1"/>
    </source>
</evidence>
<proteinExistence type="predicted"/>
<dbReference type="AlphaFoldDB" id="A0A1V9FXL1"/>
<protein>
    <submittedName>
        <fullName evidence="2">Uncharacterized protein</fullName>
    </submittedName>
</protein>
<gene>
    <name evidence="2" type="ORF">A3860_03810</name>
</gene>
<feature type="compositionally biased region" description="Polar residues" evidence="1">
    <location>
        <begin position="55"/>
        <end position="67"/>
    </location>
</feature>
<dbReference type="Proteomes" id="UP000192796">
    <property type="component" value="Unassembled WGS sequence"/>
</dbReference>